<proteinExistence type="predicted"/>
<protein>
    <submittedName>
        <fullName evidence="2">Uncharacterized protein</fullName>
    </submittedName>
</protein>
<gene>
    <name evidence="2" type="ORF">ACJMK2_009153</name>
</gene>
<sequence length="145" mass="15724">MDVREGGEKILLVLLVMAVFSGLVEAGSYIVAAPSMLRPGDNYNVSIALFNVASETVTIRASLRQGLAEGSAPLWDAIISSEPTSKTTSIQRDGQTASITFKANTSFKPKNLLSTCNFHRRQCEDQQFYECATSFSQDPLSANPD</sequence>
<name>A0ABD3VBE1_SINWO</name>
<reference evidence="2 3" key="1">
    <citation type="submission" date="2024-11" db="EMBL/GenBank/DDBJ databases">
        <title>Chromosome-level genome assembly of the freshwater bivalve Anodonta woodiana.</title>
        <authorList>
            <person name="Chen X."/>
        </authorList>
    </citation>
    <scope>NUCLEOTIDE SEQUENCE [LARGE SCALE GENOMIC DNA]</scope>
    <source>
        <strain evidence="2">MN2024</strain>
        <tissue evidence="2">Gills</tissue>
    </source>
</reference>
<evidence type="ECO:0000313" key="3">
    <source>
        <dbReference type="Proteomes" id="UP001634394"/>
    </source>
</evidence>
<evidence type="ECO:0000256" key="1">
    <source>
        <dbReference type="SAM" id="SignalP"/>
    </source>
</evidence>
<keyword evidence="3" id="KW-1185">Reference proteome</keyword>
<dbReference type="Proteomes" id="UP001634394">
    <property type="component" value="Unassembled WGS sequence"/>
</dbReference>
<dbReference type="AlphaFoldDB" id="A0ABD3VBE1"/>
<feature type="signal peptide" evidence="1">
    <location>
        <begin position="1"/>
        <end position="26"/>
    </location>
</feature>
<feature type="chain" id="PRO_5044881941" evidence="1">
    <location>
        <begin position="27"/>
        <end position="145"/>
    </location>
</feature>
<dbReference type="EMBL" id="JBJQND010000012">
    <property type="protein sequence ID" value="KAL3858904.1"/>
    <property type="molecule type" value="Genomic_DNA"/>
</dbReference>
<comment type="caution">
    <text evidence="2">The sequence shown here is derived from an EMBL/GenBank/DDBJ whole genome shotgun (WGS) entry which is preliminary data.</text>
</comment>
<evidence type="ECO:0000313" key="2">
    <source>
        <dbReference type="EMBL" id="KAL3858904.1"/>
    </source>
</evidence>
<organism evidence="2 3">
    <name type="scientific">Sinanodonta woodiana</name>
    <name type="common">Chinese pond mussel</name>
    <name type="synonym">Anodonta woodiana</name>
    <dbReference type="NCBI Taxonomy" id="1069815"/>
    <lineage>
        <taxon>Eukaryota</taxon>
        <taxon>Metazoa</taxon>
        <taxon>Spiralia</taxon>
        <taxon>Lophotrochozoa</taxon>
        <taxon>Mollusca</taxon>
        <taxon>Bivalvia</taxon>
        <taxon>Autobranchia</taxon>
        <taxon>Heteroconchia</taxon>
        <taxon>Palaeoheterodonta</taxon>
        <taxon>Unionida</taxon>
        <taxon>Unionoidea</taxon>
        <taxon>Unionidae</taxon>
        <taxon>Unioninae</taxon>
        <taxon>Sinanodonta</taxon>
    </lineage>
</organism>
<accession>A0ABD3VBE1</accession>
<keyword evidence="1" id="KW-0732">Signal</keyword>